<accession>A0A200Q8L7</accession>
<gene>
    <name evidence="1" type="ORF">BVC80_8727g6</name>
</gene>
<proteinExistence type="predicted"/>
<sequence>MAYPLQDIVVGNLFESVWKRSPKLTILATALFEYMNCVTRRELVALRSSLCLLREEMKQERIGHSREQDIDRVETEMAREQSRVLPEQTMKCLSLLLRRIEEYFIIN</sequence>
<name>A0A200Q8L7_MACCD</name>
<keyword evidence="2" id="KW-1185">Reference proteome</keyword>
<comment type="caution">
    <text evidence="1">The sequence shown here is derived from an EMBL/GenBank/DDBJ whole genome shotgun (WGS) entry which is preliminary data.</text>
</comment>
<protein>
    <submittedName>
        <fullName evidence="1">Uncharacterized protein</fullName>
    </submittedName>
</protein>
<dbReference type="InParanoid" id="A0A200Q8L7"/>
<evidence type="ECO:0000313" key="2">
    <source>
        <dbReference type="Proteomes" id="UP000195402"/>
    </source>
</evidence>
<dbReference type="Proteomes" id="UP000195402">
    <property type="component" value="Unassembled WGS sequence"/>
</dbReference>
<organism evidence="1 2">
    <name type="scientific">Macleaya cordata</name>
    <name type="common">Five-seeded plume-poppy</name>
    <name type="synonym">Bocconia cordata</name>
    <dbReference type="NCBI Taxonomy" id="56857"/>
    <lineage>
        <taxon>Eukaryota</taxon>
        <taxon>Viridiplantae</taxon>
        <taxon>Streptophyta</taxon>
        <taxon>Embryophyta</taxon>
        <taxon>Tracheophyta</taxon>
        <taxon>Spermatophyta</taxon>
        <taxon>Magnoliopsida</taxon>
        <taxon>Ranunculales</taxon>
        <taxon>Papaveraceae</taxon>
        <taxon>Papaveroideae</taxon>
        <taxon>Macleaya</taxon>
    </lineage>
</organism>
<evidence type="ECO:0000313" key="1">
    <source>
        <dbReference type="EMBL" id="OVA06792.1"/>
    </source>
</evidence>
<reference evidence="1 2" key="1">
    <citation type="journal article" date="2017" name="Mol. Plant">
        <title>The Genome of Medicinal Plant Macleaya cordata Provides New Insights into Benzylisoquinoline Alkaloids Metabolism.</title>
        <authorList>
            <person name="Liu X."/>
            <person name="Liu Y."/>
            <person name="Huang P."/>
            <person name="Ma Y."/>
            <person name="Qing Z."/>
            <person name="Tang Q."/>
            <person name="Cao H."/>
            <person name="Cheng P."/>
            <person name="Zheng Y."/>
            <person name="Yuan Z."/>
            <person name="Zhou Y."/>
            <person name="Liu J."/>
            <person name="Tang Z."/>
            <person name="Zhuo Y."/>
            <person name="Zhang Y."/>
            <person name="Yu L."/>
            <person name="Huang J."/>
            <person name="Yang P."/>
            <person name="Peng Q."/>
            <person name="Zhang J."/>
            <person name="Jiang W."/>
            <person name="Zhang Z."/>
            <person name="Lin K."/>
            <person name="Ro D.K."/>
            <person name="Chen X."/>
            <person name="Xiong X."/>
            <person name="Shang Y."/>
            <person name="Huang S."/>
            <person name="Zeng J."/>
        </authorList>
    </citation>
    <scope>NUCLEOTIDE SEQUENCE [LARGE SCALE GENOMIC DNA]</scope>
    <source>
        <strain evidence="2">cv. BLH2017</strain>
        <tissue evidence="1">Root</tissue>
    </source>
</reference>
<dbReference type="EMBL" id="MVGT01002718">
    <property type="protein sequence ID" value="OVA06792.1"/>
    <property type="molecule type" value="Genomic_DNA"/>
</dbReference>
<dbReference type="AlphaFoldDB" id="A0A200Q8L7"/>